<reference evidence="3" key="2">
    <citation type="submission" date="2020-09" db="EMBL/GenBank/DDBJ databases">
        <authorList>
            <person name="Sun Q."/>
            <person name="Ohkuma M."/>
        </authorList>
    </citation>
    <scope>NUCLEOTIDE SEQUENCE</scope>
    <source>
        <strain evidence="3">JCM 4784</strain>
    </source>
</reference>
<dbReference type="Gene3D" id="3.50.50.60">
    <property type="entry name" value="FAD/NAD(P)-binding domain"/>
    <property type="match status" value="1"/>
</dbReference>
<dbReference type="GO" id="GO:0050660">
    <property type="term" value="F:flavin adenine dinucleotide binding"/>
    <property type="evidence" value="ECO:0007669"/>
    <property type="project" value="TreeGrafter"/>
</dbReference>
<reference evidence="3" key="1">
    <citation type="journal article" date="2014" name="Int. J. Syst. Evol. Microbiol.">
        <title>Complete genome sequence of Corynebacterium casei LMG S-19264T (=DSM 44701T), isolated from a smear-ripened cheese.</title>
        <authorList>
            <consortium name="US DOE Joint Genome Institute (JGI-PGF)"/>
            <person name="Walter F."/>
            <person name="Albersmeier A."/>
            <person name="Kalinowski J."/>
            <person name="Ruckert C."/>
        </authorList>
    </citation>
    <scope>NUCLEOTIDE SEQUENCE</scope>
    <source>
        <strain evidence="3">JCM 4784</strain>
    </source>
</reference>
<evidence type="ECO:0000256" key="2">
    <source>
        <dbReference type="SAM" id="MobiDB-lite"/>
    </source>
</evidence>
<sequence length="385" mass="41571">MVLERSGQVGASWRQRYDHLRLHTTRGGSKLPGLAVPRQAGTWVGKDDWVRYLERYSAHHRLDVRTHSPVHRVESAPASPGTRWLVTTAEEACTARAVVVATGRSHTPYLPDWPGRDTFTGELVHAYDYRTPTAYRDKDVLVVGAGNSGTEIAVALARAGAGRVRLAVRTPPNILPRSSSRWHAVGRLTEALLPLALRDRFSLWTQRTALPDLTAYGLPCPTEGVYTRNARDEVNPVLDHGFAAAVRAGDVEPVAAVERFDGPRVVLADGARVTPQAVITATGYRTGLDGWLGHLGVLDDDGYPAVRGAQTAPDAPGLYFVGYANPLSGALYRAGVEARAVTRAICRMPAPVRIPAARRGDRPAGHGRGLPGEHAHRDASTEAAE</sequence>
<dbReference type="InterPro" id="IPR050982">
    <property type="entry name" value="Auxin_biosynth/cation_transpt"/>
</dbReference>
<dbReference type="PANTHER" id="PTHR43539:SF78">
    <property type="entry name" value="FLAVIN-CONTAINING MONOOXYGENASE"/>
    <property type="match status" value="1"/>
</dbReference>
<keyword evidence="3" id="KW-0503">Monooxygenase</keyword>
<dbReference type="PANTHER" id="PTHR43539">
    <property type="entry name" value="FLAVIN-BINDING MONOOXYGENASE-LIKE PROTEIN (AFU_ORTHOLOGUE AFUA_4G09220)"/>
    <property type="match status" value="1"/>
</dbReference>
<dbReference type="PRINTS" id="PR00469">
    <property type="entry name" value="PNDRDTASEII"/>
</dbReference>
<evidence type="ECO:0000256" key="1">
    <source>
        <dbReference type="ARBA" id="ARBA00023002"/>
    </source>
</evidence>
<comment type="caution">
    <text evidence="3">The sequence shown here is derived from an EMBL/GenBank/DDBJ whole genome shotgun (WGS) entry which is preliminary data.</text>
</comment>
<dbReference type="Proteomes" id="UP000608024">
    <property type="component" value="Unassembled WGS sequence"/>
</dbReference>
<organism evidence="3 4">
    <name type="scientific">Streptomyces longispororuber</name>
    <dbReference type="NCBI Taxonomy" id="68230"/>
    <lineage>
        <taxon>Bacteria</taxon>
        <taxon>Bacillati</taxon>
        <taxon>Actinomycetota</taxon>
        <taxon>Actinomycetes</taxon>
        <taxon>Kitasatosporales</taxon>
        <taxon>Streptomycetaceae</taxon>
        <taxon>Streptomyces</taxon>
    </lineage>
</organism>
<protein>
    <submittedName>
        <fullName evidence="3">Monooxygenase</fullName>
    </submittedName>
</protein>
<keyword evidence="4" id="KW-1185">Reference proteome</keyword>
<dbReference type="GO" id="GO:0005829">
    <property type="term" value="C:cytosol"/>
    <property type="evidence" value="ECO:0007669"/>
    <property type="project" value="TreeGrafter"/>
</dbReference>
<feature type="compositionally biased region" description="Basic and acidic residues" evidence="2">
    <location>
        <begin position="371"/>
        <end position="385"/>
    </location>
</feature>
<proteinExistence type="predicted"/>
<dbReference type="SUPFAM" id="SSF51905">
    <property type="entry name" value="FAD/NAD(P)-binding domain"/>
    <property type="match status" value="2"/>
</dbReference>
<dbReference type="GO" id="GO:0004497">
    <property type="term" value="F:monooxygenase activity"/>
    <property type="evidence" value="ECO:0007669"/>
    <property type="project" value="UniProtKB-KW"/>
</dbReference>
<dbReference type="Pfam" id="PF13738">
    <property type="entry name" value="Pyr_redox_3"/>
    <property type="match status" value="1"/>
</dbReference>
<dbReference type="AlphaFoldDB" id="A0A918ZCN1"/>
<dbReference type="EMBL" id="BNBT01000013">
    <property type="protein sequence ID" value="GHE46160.1"/>
    <property type="molecule type" value="Genomic_DNA"/>
</dbReference>
<evidence type="ECO:0000313" key="4">
    <source>
        <dbReference type="Proteomes" id="UP000608024"/>
    </source>
</evidence>
<feature type="region of interest" description="Disordered" evidence="2">
    <location>
        <begin position="356"/>
        <end position="385"/>
    </location>
</feature>
<gene>
    <name evidence="3" type="ORF">GCM10018785_14880</name>
</gene>
<evidence type="ECO:0000313" key="3">
    <source>
        <dbReference type="EMBL" id="GHE46160.1"/>
    </source>
</evidence>
<name>A0A918ZCN1_9ACTN</name>
<keyword evidence="1" id="KW-0560">Oxidoreductase</keyword>
<dbReference type="InterPro" id="IPR036188">
    <property type="entry name" value="FAD/NAD-bd_sf"/>
</dbReference>
<accession>A0A918ZCN1</accession>